<feature type="region of interest" description="Disordered" evidence="1">
    <location>
        <begin position="525"/>
        <end position="605"/>
    </location>
</feature>
<feature type="chain" id="PRO_5037502273" evidence="2">
    <location>
        <begin position="18"/>
        <end position="605"/>
    </location>
</feature>
<dbReference type="AlphaFoldDB" id="A0A914UX10"/>
<feature type="domain" description="Apple" evidence="3">
    <location>
        <begin position="93"/>
        <end position="177"/>
    </location>
</feature>
<dbReference type="WBParaSite" id="PSAMB.scaffold1330size32858.g12604.t1">
    <property type="protein sequence ID" value="PSAMB.scaffold1330size32858.g12604.t1"/>
    <property type="gene ID" value="PSAMB.scaffold1330size32858.g12604"/>
</dbReference>
<feature type="compositionally biased region" description="Low complexity" evidence="1">
    <location>
        <begin position="563"/>
        <end position="586"/>
    </location>
</feature>
<proteinExistence type="predicted"/>
<protein>
    <submittedName>
        <fullName evidence="5">Apple domain-containing protein</fullName>
    </submittedName>
</protein>
<evidence type="ECO:0000259" key="3">
    <source>
        <dbReference type="PROSITE" id="PS50948"/>
    </source>
</evidence>
<dbReference type="InterPro" id="IPR003609">
    <property type="entry name" value="Pan_app"/>
</dbReference>
<dbReference type="SMART" id="SM00473">
    <property type="entry name" value="PAN_AP"/>
    <property type="match status" value="3"/>
</dbReference>
<evidence type="ECO:0000313" key="5">
    <source>
        <dbReference type="WBParaSite" id="PSAMB.scaffold1330size32858.g12604.t1"/>
    </source>
</evidence>
<evidence type="ECO:0000256" key="1">
    <source>
        <dbReference type="SAM" id="MobiDB-lite"/>
    </source>
</evidence>
<name>A0A914UX10_9BILA</name>
<evidence type="ECO:0000256" key="2">
    <source>
        <dbReference type="SAM" id="SignalP"/>
    </source>
</evidence>
<dbReference type="SUPFAM" id="SSF57414">
    <property type="entry name" value="Hairpin loop containing domain-like"/>
    <property type="match status" value="3"/>
</dbReference>
<dbReference type="PROSITE" id="PS50948">
    <property type="entry name" value="PAN"/>
    <property type="match status" value="2"/>
</dbReference>
<feature type="compositionally biased region" description="Polar residues" evidence="1">
    <location>
        <begin position="541"/>
        <end position="554"/>
    </location>
</feature>
<feature type="compositionally biased region" description="Polar residues" evidence="1">
    <location>
        <begin position="594"/>
        <end position="605"/>
    </location>
</feature>
<organism evidence="4 5">
    <name type="scientific">Plectus sambesii</name>
    <dbReference type="NCBI Taxonomy" id="2011161"/>
    <lineage>
        <taxon>Eukaryota</taxon>
        <taxon>Metazoa</taxon>
        <taxon>Ecdysozoa</taxon>
        <taxon>Nematoda</taxon>
        <taxon>Chromadorea</taxon>
        <taxon>Plectida</taxon>
        <taxon>Plectina</taxon>
        <taxon>Plectoidea</taxon>
        <taxon>Plectidae</taxon>
        <taxon>Plectus</taxon>
    </lineage>
</organism>
<evidence type="ECO:0000313" key="4">
    <source>
        <dbReference type="Proteomes" id="UP000887566"/>
    </source>
</evidence>
<keyword evidence="2" id="KW-0732">Signal</keyword>
<feature type="domain" description="Apple" evidence="3">
    <location>
        <begin position="238"/>
        <end position="327"/>
    </location>
</feature>
<feature type="signal peptide" evidence="2">
    <location>
        <begin position="1"/>
        <end position="17"/>
    </location>
</feature>
<sequence>MFRLSLLTAALLCSAFGQPWAPYRRSHFARTTPRRVQQQPAFDSTAATAADLRRAPTTANLPTPAPALGDPLHQPLAIAASPLHASAPHLTECFTFTQNCVILDATPYERRVNFDERKCAEMCMRSQGPSAQGYECRSLTFDKERGMCDLFAHAGNEFPGRFQAYDGVDYYEMLPNCPHRSRALNAPRLENVEPLSPFALAEKSTTSAPLPTTDAIVFTTAQPAATENLSTATSNGSCPLRTTPLLQRSDGYDILAEGETFFDFREEECVVACLTDGASINAPNKCLSFIYNTFTLDCVIYGDRSQPLGGAGEMRDNVETIFYEKMCIPDELTVLCPASAVIERFPNMAVLNHLSTTSKEPDLRQQLNPNGQGQLKQVTSTVDGYQQCVEQCLGAVKNLDFTCRSGQFFPTSRDNCVLNAVDHLQQPNLFFEQEEKGVQYFSLSVCTAPPQTDSLSNILTDTQLAADINGNSTAGQPPAEVVEDGSLTADNFSPTAVSTHSPKVDLMRKRLERLREYRQRQLTELSTLSNAKSPDVAHPLTTDSTYPDVNTFDTPNADYYEYSDQQQASPSASALQQQQSASTPSLFDLKFNVQRRTPNRASGNT</sequence>
<keyword evidence="4" id="KW-1185">Reference proteome</keyword>
<dbReference type="Proteomes" id="UP000887566">
    <property type="component" value="Unplaced"/>
</dbReference>
<dbReference type="Pfam" id="PF00024">
    <property type="entry name" value="PAN_1"/>
    <property type="match status" value="2"/>
</dbReference>
<reference evidence="5" key="1">
    <citation type="submission" date="2022-11" db="UniProtKB">
        <authorList>
            <consortium name="WormBaseParasite"/>
        </authorList>
    </citation>
    <scope>IDENTIFICATION</scope>
</reference>
<dbReference type="Gene3D" id="3.50.4.10">
    <property type="entry name" value="Hepatocyte Growth Factor"/>
    <property type="match status" value="1"/>
</dbReference>
<accession>A0A914UX10</accession>